<dbReference type="RefSeq" id="WP_185271012.1">
    <property type="nucleotide sequence ID" value="NZ_CP055156.1"/>
</dbReference>
<accession>A0A7G7GBK0</accession>
<keyword evidence="1" id="KW-0732">Signal</keyword>
<feature type="domain" description="Alginate lyase" evidence="3">
    <location>
        <begin position="72"/>
        <end position="350"/>
    </location>
</feature>
<protein>
    <submittedName>
        <fullName evidence="4">Alginate lyase family protein</fullName>
    </submittedName>
</protein>
<dbReference type="InterPro" id="IPR008929">
    <property type="entry name" value="Chondroitin_lyas"/>
</dbReference>
<dbReference type="GO" id="GO:0042597">
    <property type="term" value="C:periplasmic space"/>
    <property type="evidence" value="ECO:0007669"/>
    <property type="project" value="InterPro"/>
</dbReference>
<name>A0A7G7GBK0_9BACT</name>
<gene>
    <name evidence="4" type="ORF">HUW51_18045</name>
</gene>
<sequence>MKTRLSFISFILFLGITFQVSAQVRPNTFLMNGDHLLETKIKINSGNEQCLAALKVLLNTVGAPLNRVPYTVVNKSITPPSGDKHDYMSLASYWWPNPNTSNGLPYIKKDGQTNPEVEKVKDGEYARGISRDVRLLGLSYYFTNDEKYAKKAAELLKVFFLNRDTRMNPNLKYAQIIRGDTKVYGTGTIDTEKFPDLIDGVQLLAGSPSWTAQNNEALKSWFNEYLNWLMTSEMGNAANIAPNNIGTMYDLQVVTYALYAENKTLAKSLLEKQTYKRMDDQLKANGEQPFELARTGSWTYSNKNLEGWFNLAICAENVGVNLWTYTTPNGKSLKKAFEFMLPYAAGSKAWPYQQIGTFKKEAFVSIARTGSSMYKDINLQPVLSSTHAKFIAGTDIDLLTSKYY</sequence>
<dbReference type="SUPFAM" id="SSF48230">
    <property type="entry name" value="Chondroitin AC/alginate lyase"/>
    <property type="match status" value="1"/>
</dbReference>
<evidence type="ECO:0000313" key="4">
    <source>
        <dbReference type="EMBL" id="QNF34534.1"/>
    </source>
</evidence>
<dbReference type="Pfam" id="PF05426">
    <property type="entry name" value="Alginate_lyase"/>
    <property type="match status" value="1"/>
</dbReference>
<evidence type="ECO:0000256" key="2">
    <source>
        <dbReference type="ARBA" id="ARBA00023239"/>
    </source>
</evidence>
<dbReference type="KEGG" id="aswu:HUW51_18045"/>
<dbReference type="AlphaFoldDB" id="A0A7G7GBK0"/>
<organism evidence="4 5">
    <name type="scientific">Adhaeribacter swui</name>
    <dbReference type="NCBI Taxonomy" id="2086471"/>
    <lineage>
        <taxon>Bacteria</taxon>
        <taxon>Pseudomonadati</taxon>
        <taxon>Bacteroidota</taxon>
        <taxon>Cytophagia</taxon>
        <taxon>Cytophagales</taxon>
        <taxon>Hymenobacteraceae</taxon>
        <taxon>Adhaeribacter</taxon>
    </lineage>
</organism>
<proteinExistence type="predicted"/>
<dbReference type="EMBL" id="CP055156">
    <property type="protein sequence ID" value="QNF34534.1"/>
    <property type="molecule type" value="Genomic_DNA"/>
</dbReference>
<dbReference type="Proteomes" id="UP000515237">
    <property type="component" value="Chromosome"/>
</dbReference>
<reference evidence="4 5" key="1">
    <citation type="journal article" date="2018" name="Int. J. Syst. Evol. Microbiol.">
        <title>Adhaeribacter swui sp. nov., isolated from wet mud.</title>
        <authorList>
            <person name="Kim D.U."/>
            <person name="Kim K.W."/>
            <person name="Kang M.S."/>
            <person name="Kim J.Y."/>
            <person name="Jang J.H."/>
            <person name="Kim M.K."/>
        </authorList>
    </citation>
    <scope>NUCLEOTIDE SEQUENCE [LARGE SCALE GENOMIC DNA]</scope>
    <source>
        <strain evidence="4 5">KCTC 52873</strain>
    </source>
</reference>
<evidence type="ECO:0000259" key="3">
    <source>
        <dbReference type="Pfam" id="PF05426"/>
    </source>
</evidence>
<dbReference type="GO" id="GO:0016829">
    <property type="term" value="F:lyase activity"/>
    <property type="evidence" value="ECO:0007669"/>
    <property type="project" value="UniProtKB-KW"/>
</dbReference>
<keyword evidence="2 4" id="KW-0456">Lyase</keyword>
<dbReference type="Gene3D" id="1.50.10.100">
    <property type="entry name" value="Chondroitin AC/alginate lyase"/>
    <property type="match status" value="1"/>
</dbReference>
<evidence type="ECO:0000256" key="1">
    <source>
        <dbReference type="ARBA" id="ARBA00022729"/>
    </source>
</evidence>
<evidence type="ECO:0000313" key="5">
    <source>
        <dbReference type="Proteomes" id="UP000515237"/>
    </source>
</evidence>
<keyword evidence="5" id="KW-1185">Reference proteome</keyword>
<dbReference type="InterPro" id="IPR008397">
    <property type="entry name" value="Alginate_lyase_dom"/>
</dbReference>